<keyword evidence="10" id="KW-1185">Reference proteome</keyword>
<dbReference type="STRING" id="1195236.CTER_1634"/>
<dbReference type="GO" id="GO:0055085">
    <property type="term" value="P:transmembrane transport"/>
    <property type="evidence" value="ECO:0007669"/>
    <property type="project" value="InterPro"/>
</dbReference>
<comment type="subcellular location">
    <subcellularLocation>
        <location evidence="1">Cell membrane</location>
        <topology evidence="1">Multi-pass membrane protein</topology>
    </subcellularLocation>
</comment>
<dbReference type="RefSeq" id="WP_004625113.1">
    <property type="nucleotide sequence ID" value="NZ_AORV01000027.1"/>
</dbReference>
<feature type="transmembrane region" description="Helical" evidence="7">
    <location>
        <begin position="257"/>
        <end position="278"/>
    </location>
</feature>
<name>S0FKM2_RUMCE</name>
<dbReference type="CDD" id="cd06261">
    <property type="entry name" value="TM_PBP2"/>
    <property type="match status" value="1"/>
</dbReference>
<dbReference type="SUPFAM" id="SSF161098">
    <property type="entry name" value="MetI-like"/>
    <property type="match status" value="1"/>
</dbReference>
<evidence type="ECO:0000313" key="9">
    <source>
        <dbReference type="EMBL" id="EMS72402.1"/>
    </source>
</evidence>
<feature type="domain" description="ABC transmembrane type-1" evidence="8">
    <location>
        <begin position="74"/>
        <end position="278"/>
    </location>
</feature>
<feature type="transmembrane region" description="Helical" evidence="7">
    <location>
        <begin position="16"/>
        <end position="35"/>
    </location>
</feature>
<dbReference type="InterPro" id="IPR000515">
    <property type="entry name" value="MetI-like"/>
</dbReference>
<evidence type="ECO:0000259" key="8">
    <source>
        <dbReference type="PROSITE" id="PS50928"/>
    </source>
</evidence>
<keyword evidence="9" id="KW-0762">Sugar transport</keyword>
<feature type="transmembrane region" description="Helical" evidence="7">
    <location>
        <begin position="140"/>
        <end position="161"/>
    </location>
</feature>
<evidence type="ECO:0000256" key="7">
    <source>
        <dbReference type="SAM" id="Phobius"/>
    </source>
</evidence>
<dbReference type="PATRIC" id="fig|1195236.3.peg.1962"/>
<keyword evidence="6 7" id="KW-0472">Membrane</keyword>
<evidence type="ECO:0000256" key="4">
    <source>
        <dbReference type="ARBA" id="ARBA00022692"/>
    </source>
</evidence>
<evidence type="ECO:0000256" key="5">
    <source>
        <dbReference type="ARBA" id="ARBA00022989"/>
    </source>
</evidence>
<dbReference type="PANTHER" id="PTHR43744">
    <property type="entry name" value="ABC TRANSPORTER PERMEASE PROTEIN MG189-RELATED-RELATED"/>
    <property type="match status" value="1"/>
</dbReference>
<dbReference type="InterPro" id="IPR035906">
    <property type="entry name" value="MetI-like_sf"/>
</dbReference>
<organism evidence="9 10">
    <name type="scientific">Ruminiclostridium cellobioparum subsp. termitidis CT1112</name>
    <dbReference type="NCBI Taxonomy" id="1195236"/>
    <lineage>
        <taxon>Bacteria</taxon>
        <taxon>Bacillati</taxon>
        <taxon>Bacillota</taxon>
        <taxon>Clostridia</taxon>
        <taxon>Eubacteriales</taxon>
        <taxon>Oscillospiraceae</taxon>
        <taxon>Ruminiclostridium</taxon>
    </lineage>
</organism>
<dbReference type="GO" id="GO:0005886">
    <property type="term" value="C:plasma membrane"/>
    <property type="evidence" value="ECO:0007669"/>
    <property type="project" value="UniProtKB-SubCell"/>
</dbReference>
<evidence type="ECO:0000313" key="10">
    <source>
        <dbReference type="Proteomes" id="UP000014155"/>
    </source>
</evidence>
<keyword evidence="2" id="KW-0813">Transport</keyword>
<sequence length="293" mass="33289">MKRASKGDVIFDSIKWIFLAVVVFVTLYPFYYVLIQSLSQGMSALTDNVIFYPKKLTLENYIPFFTDEKWKTAIFISVFRTVTGTAIGLMFTCLVSYSLSFKDLAFRKFYFTILIISMYFSGGIIPYYMLLKNLNLFNTFLVYIIPGALNIFFVMVGISFFREIPQELFDSAHVDGANDFIIFWKLVLPVSKPFLATIALFLGVEHWNAWFDSAFFVQKPELKTLSFLMMQIVNKNQISGSVSAGAAAYKSSMITSFSLQSAAMIIAVLPIICVYPFLQKYFVKGMMIGSVKG</sequence>
<evidence type="ECO:0000256" key="2">
    <source>
        <dbReference type="ARBA" id="ARBA00022448"/>
    </source>
</evidence>
<dbReference type="eggNOG" id="COG0395">
    <property type="taxonomic scope" value="Bacteria"/>
</dbReference>
<protein>
    <submittedName>
        <fullName evidence="9">ABC-type sugar transport system, permease component</fullName>
    </submittedName>
</protein>
<proteinExistence type="predicted"/>
<evidence type="ECO:0000256" key="3">
    <source>
        <dbReference type="ARBA" id="ARBA00022475"/>
    </source>
</evidence>
<gene>
    <name evidence="9" type="ORF">CTER_1634</name>
</gene>
<dbReference type="PANTHER" id="PTHR43744:SF9">
    <property type="entry name" value="POLYGALACTURONAN_RHAMNOGALACTURONAN TRANSPORT SYSTEM PERMEASE PROTEIN YTCP"/>
    <property type="match status" value="1"/>
</dbReference>
<feature type="transmembrane region" description="Helical" evidence="7">
    <location>
        <begin position="109"/>
        <end position="128"/>
    </location>
</feature>
<feature type="transmembrane region" description="Helical" evidence="7">
    <location>
        <begin position="182"/>
        <end position="204"/>
    </location>
</feature>
<feature type="transmembrane region" description="Helical" evidence="7">
    <location>
        <begin position="73"/>
        <end position="97"/>
    </location>
</feature>
<dbReference type="Gene3D" id="1.10.3720.10">
    <property type="entry name" value="MetI-like"/>
    <property type="match status" value="1"/>
</dbReference>
<reference evidence="9 10" key="1">
    <citation type="journal article" date="2013" name="Genome Announc.">
        <title>Draft Genome Sequence of the Cellulolytic, Mesophilic, Anaerobic Bacterium Clostridium termitidis Strain CT1112 (DSM 5398).</title>
        <authorList>
            <person name="Lal S."/>
            <person name="Ramachandran U."/>
            <person name="Zhang X."/>
            <person name="Munir R."/>
            <person name="Sparling R."/>
            <person name="Levin D.B."/>
        </authorList>
    </citation>
    <scope>NUCLEOTIDE SEQUENCE [LARGE SCALE GENOMIC DNA]</scope>
    <source>
        <strain evidence="9 10">CT1112</strain>
    </source>
</reference>
<dbReference type="EMBL" id="AORV01000027">
    <property type="protein sequence ID" value="EMS72402.1"/>
    <property type="molecule type" value="Genomic_DNA"/>
</dbReference>
<accession>S0FKM2</accession>
<keyword evidence="5 7" id="KW-1133">Transmembrane helix</keyword>
<evidence type="ECO:0000256" key="6">
    <source>
        <dbReference type="ARBA" id="ARBA00023136"/>
    </source>
</evidence>
<keyword evidence="3" id="KW-1003">Cell membrane</keyword>
<dbReference type="Proteomes" id="UP000014155">
    <property type="component" value="Unassembled WGS sequence"/>
</dbReference>
<keyword evidence="4 7" id="KW-0812">Transmembrane</keyword>
<dbReference type="AlphaFoldDB" id="S0FKM2"/>
<dbReference type="PROSITE" id="PS50928">
    <property type="entry name" value="ABC_TM1"/>
    <property type="match status" value="1"/>
</dbReference>
<evidence type="ECO:0000256" key="1">
    <source>
        <dbReference type="ARBA" id="ARBA00004651"/>
    </source>
</evidence>
<comment type="caution">
    <text evidence="9">The sequence shown here is derived from an EMBL/GenBank/DDBJ whole genome shotgun (WGS) entry which is preliminary data.</text>
</comment>